<dbReference type="SUPFAM" id="SSF55874">
    <property type="entry name" value="ATPase domain of HSP90 chaperone/DNA topoisomerase II/histidine kinase"/>
    <property type="match status" value="1"/>
</dbReference>
<dbReference type="Pfam" id="PF02518">
    <property type="entry name" value="HATPase_c"/>
    <property type="match status" value="1"/>
</dbReference>
<dbReference type="InterPro" id="IPR036890">
    <property type="entry name" value="HATPase_C_sf"/>
</dbReference>
<keyword evidence="9" id="KW-1185">Reference proteome</keyword>
<proteinExistence type="predicted"/>
<dbReference type="SMART" id="SM00387">
    <property type="entry name" value="HATPase_c"/>
    <property type="match status" value="1"/>
</dbReference>
<sequence length="420" mass="48261">MNINTWESETAPYLELVLSSLPYGNYAILDEDLQFLLITGKDYLARGYHSDAFVGKTIFEVPQSYRSHWEAHFRNALNGEVFQDEYRVDDETYFVKISPIRFPSSAQLFILFSGLNITKYKGIEKQMFEILEKQGTLIEYEENLHKEIIQIFNWRQEIGGKGGNKQWMEQALPNLNTSLMQGSGLGALVTSIGAMLRKSKKEEKIATVPLTHLEMVEENFRSTKKLVETLAKAQLIFEETKSAQEKKSLKEIMQYFEEEQKNLEPMLAIKKQDLIVSTLKNADSSYVLINEHALRNVVREVLINAMKYSTDKSTIVVLFMRSESHFIIKVMNPPAYPAIQNLDYKKSEEVVLFQPFYRLSRAVDERYDAEEFGLGLGLAIVKKVIEDMNARVYFNVIQSNIYSKVGSEVCVSLEFPIASK</sequence>
<keyword evidence="3" id="KW-0597">Phosphoprotein</keyword>
<dbReference type="InterPro" id="IPR035965">
    <property type="entry name" value="PAS-like_dom_sf"/>
</dbReference>
<dbReference type="AlphaFoldDB" id="A0A4R9LSN1"/>
<dbReference type="EMBL" id="RQHV01000043">
    <property type="protein sequence ID" value="TGN10424.1"/>
    <property type="molecule type" value="Genomic_DNA"/>
</dbReference>
<comment type="caution">
    <text evidence="8">The sequence shown here is derived from an EMBL/GenBank/DDBJ whole genome shotgun (WGS) entry which is preliminary data.</text>
</comment>
<reference evidence="8" key="1">
    <citation type="journal article" date="2019" name="PLoS Negl. Trop. Dis.">
        <title>Revisiting the worldwide diversity of Leptospira species in the environment.</title>
        <authorList>
            <person name="Vincent A.T."/>
            <person name="Schiettekatte O."/>
            <person name="Bourhy P."/>
            <person name="Veyrier F.J."/>
            <person name="Picardeau M."/>
        </authorList>
    </citation>
    <scope>NUCLEOTIDE SEQUENCE [LARGE SCALE GENOMIC DNA]</scope>
    <source>
        <strain evidence="8">201400974</strain>
    </source>
</reference>
<dbReference type="GO" id="GO:0016036">
    <property type="term" value="P:cellular response to phosphate starvation"/>
    <property type="evidence" value="ECO:0007669"/>
    <property type="project" value="TreeGrafter"/>
</dbReference>
<keyword evidence="4" id="KW-0808">Transferase</keyword>
<dbReference type="PANTHER" id="PTHR45453">
    <property type="entry name" value="PHOSPHATE REGULON SENSOR PROTEIN PHOR"/>
    <property type="match status" value="1"/>
</dbReference>
<keyword evidence="5" id="KW-0418">Kinase</keyword>
<dbReference type="GO" id="GO:0004721">
    <property type="term" value="F:phosphoprotein phosphatase activity"/>
    <property type="evidence" value="ECO:0007669"/>
    <property type="project" value="TreeGrafter"/>
</dbReference>
<name>A0A4R9LSN1_9LEPT</name>
<gene>
    <name evidence="8" type="ORF">EHS11_08995</name>
</gene>
<evidence type="ECO:0000256" key="1">
    <source>
        <dbReference type="ARBA" id="ARBA00000085"/>
    </source>
</evidence>
<dbReference type="RefSeq" id="WP_135764058.1">
    <property type="nucleotide sequence ID" value="NZ_RQHV01000043.1"/>
</dbReference>
<dbReference type="Gene3D" id="3.30.565.10">
    <property type="entry name" value="Histidine kinase-like ATPase, C-terminal domain"/>
    <property type="match status" value="1"/>
</dbReference>
<evidence type="ECO:0000256" key="5">
    <source>
        <dbReference type="ARBA" id="ARBA00022777"/>
    </source>
</evidence>
<feature type="domain" description="Histidine kinase/HSP90-like ATPase" evidence="7">
    <location>
        <begin position="289"/>
        <end position="419"/>
    </location>
</feature>
<evidence type="ECO:0000256" key="6">
    <source>
        <dbReference type="ARBA" id="ARBA00023012"/>
    </source>
</evidence>
<dbReference type="InterPro" id="IPR003594">
    <property type="entry name" value="HATPase_dom"/>
</dbReference>
<evidence type="ECO:0000256" key="4">
    <source>
        <dbReference type="ARBA" id="ARBA00022679"/>
    </source>
</evidence>
<evidence type="ECO:0000259" key="7">
    <source>
        <dbReference type="SMART" id="SM00387"/>
    </source>
</evidence>
<evidence type="ECO:0000256" key="2">
    <source>
        <dbReference type="ARBA" id="ARBA00012438"/>
    </source>
</evidence>
<keyword evidence="8" id="KW-0547">Nucleotide-binding</keyword>
<evidence type="ECO:0000256" key="3">
    <source>
        <dbReference type="ARBA" id="ARBA00022553"/>
    </source>
</evidence>
<dbReference type="GO" id="GO:0005886">
    <property type="term" value="C:plasma membrane"/>
    <property type="evidence" value="ECO:0007669"/>
    <property type="project" value="TreeGrafter"/>
</dbReference>
<dbReference type="GO" id="GO:0000155">
    <property type="term" value="F:phosphorelay sensor kinase activity"/>
    <property type="evidence" value="ECO:0007669"/>
    <property type="project" value="TreeGrafter"/>
</dbReference>
<dbReference type="GO" id="GO:0005524">
    <property type="term" value="F:ATP binding"/>
    <property type="evidence" value="ECO:0007669"/>
    <property type="project" value="UniProtKB-KW"/>
</dbReference>
<dbReference type="PANTHER" id="PTHR45453:SF1">
    <property type="entry name" value="PHOSPHATE REGULON SENSOR PROTEIN PHOR"/>
    <property type="match status" value="1"/>
</dbReference>
<protein>
    <recommendedName>
        <fullName evidence="2">histidine kinase</fullName>
        <ecNumber evidence="2">2.7.13.3</ecNumber>
    </recommendedName>
</protein>
<organism evidence="8 9">
    <name type="scientific">Leptospira ilyithenensis</name>
    <dbReference type="NCBI Taxonomy" id="2484901"/>
    <lineage>
        <taxon>Bacteria</taxon>
        <taxon>Pseudomonadati</taxon>
        <taxon>Spirochaetota</taxon>
        <taxon>Spirochaetia</taxon>
        <taxon>Leptospirales</taxon>
        <taxon>Leptospiraceae</taxon>
        <taxon>Leptospira</taxon>
    </lineage>
</organism>
<accession>A0A4R9LSN1</accession>
<keyword evidence="8" id="KW-0067">ATP-binding</keyword>
<dbReference type="OrthoDB" id="315561at2"/>
<dbReference type="InterPro" id="IPR050351">
    <property type="entry name" value="BphY/WalK/GraS-like"/>
</dbReference>
<evidence type="ECO:0000313" key="8">
    <source>
        <dbReference type="EMBL" id="TGN10424.1"/>
    </source>
</evidence>
<keyword evidence="6" id="KW-0902">Two-component regulatory system</keyword>
<evidence type="ECO:0000313" key="9">
    <source>
        <dbReference type="Proteomes" id="UP000298264"/>
    </source>
</evidence>
<comment type="catalytic activity">
    <reaction evidence="1">
        <text>ATP + protein L-histidine = ADP + protein N-phospho-L-histidine.</text>
        <dbReference type="EC" id="2.7.13.3"/>
    </reaction>
</comment>
<dbReference type="EC" id="2.7.13.3" evidence="2"/>
<dbReference type="Proteomes" id="UP000298264">
    <property type="component" value="Unassembled WGS sequence"/>
</dbReference>
<dbReference type="SUPFAM" id="SSF55785">
    <property type="entry name" value="PYP-like sensor domain (PAS domain)"/>
    <property type="match status" value="1"/>
</dbReference>